<dbReference type="AlphaFoldDB" id="A0A0C3DLY7"/>
<dbReference type="InParanoid" id="A0A0C3DLY7"/>
<sequence>MPNGTRHGARRRWQPALPRVISQVCCHVDFIWRTAVQEVPSSLWSAPIVRPAFALPAPHALVLLVARNTTASLFLYVVVYSLATLVTDQVSVCTIGFPGLHVYADRPGNRAHINSSVISSSRLVVVSLCSTQVSACTIGFPGQHVYADRPGNQSLLFMFSLSEGKA</sequence>
<reference evidence="1 2" key="1">
    <citation type="submission" date="2014-04" db="EMBL/GenBank/DDBJ databases">
        <authorList>
            <consortium name="DOE Joint Genome Institute"/>
            <person name="Kuo A."/>
            <person name="Kohler A."/>
            <person name="Nagy L.G."/>
            <person name="Floudas D."/>
            <person name="Copeland A."/>
            <person name="Barry K.W."/>
            <person name="Cichocki N."/>
            <person name="Veneault-Fourrey C."/>
            <person name="LaButti K."/>
            <person name="Lindquist E.A."/>
            <person name="Lipzen A."/>
            <person name="Lundell T."/>
            <person name="Morin E."/>
            <person name="Murat C."/>
            <person name="Sun H."/>
            <person name="Tunlid A."/>
            <person name="Henrissat B."/>
            <person name="Grigoriev I.V."/>
            <person name="Hibbett D.S."/>
            <person name="Martin F."/>
            <person name="Nordberg H.P."/>
            <person name="Cantor M.N."/>
            <person name="Hua S.X."/>
        </authorList>
    </citation>
    <scope>NUCLEOTIDE SEQUENCE [LARGE SCALE GENOMIC DNA]</scope>
    <source>
        <strain evidence="1 2">Foug A</strain>
    </source>
</reference>
<evidence type="ECO:0000313" key="1">
    <source>
        <dbReference type="EMBL" id="KIM61645.1"/>
    </source>
</evidence>
<dbReference type="HOGENOM" id="CLU_1603713_0_0_1"/>
<organism evidence="1 2">
    <name type="scientific">Scleroderma citrinum Foug A</name>
    <dbReference type="NCBI Taxonomy" id="1036808"/>
    <lineage>
        <taxon>Eukaryota</taxon>
        <taxon>Fungi</taxon>
        <taxon>Dikarya</taxon>
        <taxon>Basidiomycota</taxon>
        <taxon>Agaricomycotina</taxon>
        <taxon>Agaricomycetes</taxon>
        <taxon>Agaricomycetidae</taxon>
        <taxon>Boletales</taxon>
        <taxon>Sclerodermatineae</taxon>
        <taxon>Sclerodermataceae</taxon>
        <taxon>Scleroderma</taxon>
    </lineage>
</organism>
<protein>
    <submittedName>
        <fullName evidence="1">Uncharacterized protein</fullName>
    </submittedName>
</protein>
<accession>A0A0C3DLY7</accession>
<name>A0A0C3DLY7_9AGAM</name>
<proteinExistence type="predicted"/>
<gene>
    <name evidence="1" type="ORF">SCLCIDRAFT_862317</name>
</gene>
<evidence type="ECO:0000313" key="2">
    <source>
        <dbReference type="Proteomes" id="UP000053989"/>
    </source>
</evidence>
<dbReference type="EMBL" id="KN822049">
    <property type="protein sequence ID" value="KIM61645.1"/>
    <property type="molecule type" value="Genomic_DNA"/>
</dbReference>
<keyword evidence="2" id="KW-1185">Reference proteome</keyword>
<dbReference type="Proteomes" id="UP000053989">
    <property type="component" value="Unassembled WGS sequence"/>
</dbReference>
<reference evidence="2" key="2">
    <citation type="submission" date="2015-01" db="EMBL/GenBank/DDBJ databases">
        <title>Evolutionary Origins and Diversification of the Mycorrhizal Mutualists.</title>
        <authorList>
            <consortium name="DOE Joint Genome Institute"/>
            <consortium name="Mycorrhizal Genomics Consortium"/>
            <person name="Kohler A."/>
            <person name="Kuo A."/>
            <person name="Nagy L.G."/>
            <person name="Floudas D."/>
            <person name="Copeland A."/>
            <person name="Barry K.W."/>
            <person name="Cichocki N."/>
            <person name="Veneault-Fourrey C."/>
            <person name="LaButti K."/>
            <person name="Lindquist E.A."/>
            <person name="Lipzen A."/>
            <person name="Lundell T."/>
            <person name="Morin E."/>
            <person name="Murat C."/>
            <person name="Riley R."/>
            <person name="Ohm R."/>
            <person name="Sun H."/>
            <person name="Tunlid A."/>
            <person name="Henrissat B."/>
            <person name="Grigoriev I.V."/>
            <person name="Hibbett D.S."/>
            <person name="Martin F."/>
        </authorList>
    </citation>
    <scope>NUCLEOTIDE SEQUENCE [LARGE SCALE GENOMIC DNA]</scope>
    <source>
        <strain evidence="2">Foug A</strain>
    </source>
</reference>